<feature type="compositionally biased region" description="Basic residues" evidence="1">
    <location>
        <begin position="98"/>
        <end position="107"/>
    </location>
</feature>
<proteinExistence type="predicted"/>
<protein>
    <submittedName>
        <fullName evidence="2">Uncharacterized protein</fullName>
    </submittedName>
</protein>
<evidence type="ECO:0000313" key="2">
    <source>
        <dbReference type="EMBL" id="MPM68559.1"/>
    </source>
</evidence>
<dbReference type="AlphaFoldDB" id="A0A645BT11"/>
<dbReference type="EMBL" id="VSSQ01022322">
    <property type="protein sequence ID" value="MPM68559.1"/>
    <property type="molecule type" value="Genomic_DNA"/>
</dbReference>
<organism evidence="2">
    <name type="scientific">bioreactor metagenome</name>
    <dbReference type="NCBI Taxonomy" id="1076179"/>
    <lineage>
        <taxon>unclassified sequences</taxon>
        <taxon>metagenomes</taxon>
        <taxon>ecological metagenomes</taxon>
    </lineage>
</organism>
<comment type="caution">
    <text evidence="2">The sequence shown here is derived from an EMBL/GenBank/DDBJ whole genome shotgun (WGS) entry which is preliminary data.</text>
</comment>
<gene>
    <name evidence="2" type="ORF">SDC9_115492</name>
</gene>
<accession>A0A645BT11</accession>
<feature type="region of interest" description="Disordered" evidence="1">
    <location>
        <begin position="85"/>
        <end position="107"/>
    </location>
</feature>
<reference evidence="2" key="1">
    <citation type="submission" date="2019-08" db="EMBL/GenBank/DDBJ databases">
        <authorList>
            <person name="Kucharzyk K."/>
            <person name="Murdoch R.W."/>
            <person name="Higgins S."/>
            <person name="Loffler F."/>
        </authorList>
    </citation>
    <scope>NUCLEOTIDE SEQUENCE</scope>
</reference>
<sequence>MLSPGHAQNGGEGNECVLPLVGMLMFKPHGVVKGEKGGEGVPVFLTEDGYHVFNHPAAVFSQQIKQQLPLILKIHIEAAPGNARVPDNAVDGNLGKGHAGKFRPGRL</sequence>
<name>A0A645BT11_9ZZZZ</name>
<evidence type="ECO:0000256" key="1">
    <source>
        <dbReference type="SAM" id="MobiDB-lite"/>
    </source>
</evidence>